<evidence type="ECO:0000256" key="4">
    <source>
        <dbReference type="ARBA" id="ARBA00023004"/>
    </source>
</evidence>
<dbReference type="CDD" id="cd00207">
    <property type="entry name" value="fer2"/>
    <property type="match status" value="1"/>
</dbReference>
<evidence type="ECO:0000256" key="3">
    <source>
        <dbReference type="ARBA" id="ARBA00023002"/>
    </source>
</evidence>
<sequence length="179" mass="18532">MNDNITSTVTVNGAGRTMTLPARTSLADALRDTLGLTGTRLGCEHGVCGACTVLVDDRPVRSCLTLAAACDGHEVRTVEGLSGPVAEALREAFRAEHGLQCGFCTAGMLITAYDVIERHGPAPRAELTAEDVRGELAGNLCRCTGYIGIVRAVVRAARSVGSDDLAATTSASMVGVRGE</sequence>
<dbReference type="PROSITE" id="PS00197">
    <property type="entry name" value="2FE2S_FER_1"/>
    <property type="match status" value="1"/>
</dbReference>
<reference evidence="7 8" key="1">
    <citation type="submission" date="2020-04" db="EMBL/GenBank/DDBJ databases">
        <authorList>
            <person name="Klaysubun C."/>
            <person name="Duangmal K."/>
            <person name="Lipun K."/>
        </authorList>
    </citation>
    <scope>NUCLEOTIDE SEQUENCE [LARGE SCALE GENOMIC DNA]</scope>
    <source>
        <strain evidence="7 8">K10HN5</strain>
    </source>
</reference>
<dbReference type="Proteomes" id="UP000820669">
    <property type="component" value="Unassembled WGS sequence"/>
</dbReference>
<keyword evidence="3" id="KW-0560">Oxidoreductase</keyword>
<dbReference type="InterPro" id="IPR012675">
    <property type="entry name" value="Beta-grasp_dom_sf"/>
</dbReference>
<dbReference type="SUPFAM" id="SSF47741">
    <property type="entry name" value="CO dehydrogenase ISP C-domain like"/>
    <property type="match status" value="1"/>
</dbReference>
<dbReference type="Gene3D" id="1.10.150.120">
    <property type="entry name" value="[2Fe-2S]-binding domain"/>
    <property type="match status" value="1"/>
</dbReference>
<comment type="caution">
    <text evidence="7">The sequence shown here is derived from an EMBL/GenBank/DDBJ whole genome shotgun (WGS) entry which is preliminary data.</text>
</comment>
<dbReference type="Pfam" id="PF00111">
    <property type="entry name" value="Fer2"/>
    <property type="match status" value="1"/>
</dbReference>
<dbReference type="Gene3D" id="3.10.20.30">
    <property type="match status" value="1"/>
</dbReference>
<accession>A0ABX1S8S9</accession>
<keyword evidence="4" id="KW-0408">Iron</keyword>
<keyword evidence="5" id="KW-0411">Iron-sulfur</keyword>
<dbReference type="InterPro" id="IPR001041">
    <property type="entry name" value="2Fe-2S_ferredoxin-type"/>
</dbReference>
<feature type="domain" description="2Fe-2S ferredoxin-type" evidence="6">
    <location>
        <begin position="5"/>
        <end position="81"/>
    </location>
</feature>
<keyword evidence="1" id="KW-0001">2Fe-2S</keyword>
<evidence type="ECO:0000256" key="2">
    <source>
        <dbReference type="ARBA" id="ARBA00022723"/>
    </source>
</evidence>
<dbReference type="InterPro" id="IPR051452">
    <property type="entry name" value="Diverse_Oxidoreductases"/>
</dbReference>
<dbReference type="RefSeq" id="WP_169380256.1">
    <property type="nucleotide sequence ID" value="NZ_JAAXLA010000007.1"/>
</dbReference>
<proteinExistence type="predicted"/>
<gene>
    <name evidence="7" type="ORF">HF526_06015</name>
</gene>
<keyword evidence="8" id="KW-1185">Reference proteome</keyword>
<dbReference type="EMBL" id="JAAXLA010000007">
    <property type="protein sequence ID" value="NMH96873.1"/>
    <property type="molecule type" value="Genomic_DNA"/>
</dbReference>
<dbReference type="Pfam" id="PF01799">
    <property type="entry name" value="Fer2_2"/>
    <property type="match status" value="1"/>
</dbReference>
<evidence type="ECO:0000256" key="1">
    <source>
        <dbReference type="ARBA" id="ARBA00022714"/>
    </source>
</evidence>
<evidence type="ECO:0000313" key="8">
    <source>
        <dbReference type="Proteomes" id="UP000820669"/>
    </source>
</evidence>
<dbReference type="SUPFAM" id="SSF54292">
    <property type="entry name" value="2Fe-2S ferredoxin-like"/>
    <property type="match status" value="1"/>
</dbReference>
<evidence type="ECO:0000259" key="6">
    <source>
        <dbReference type="PROSITE" id="PS51085"/>
    </source>
</evidence>
<dbReference type="InterPro" id="IPR036010">
    <property type="entry name" value="2Fe-2S_ferredoxin-like_sf"/>
</dbReference>
<evidence type="ECO:0000313" key="7">
    <source>
        <dbReference type="EMBL" id="NMH96873.1"/>
    </source>
</evidence>
<dbReference type="PROSITE" id="PS51085">
    <property type="entry name" value="2FE2S_FER_2"/>
    <property type="match status" value="1"/>
</dbReference>
<name>A0ABX1S8S9_9PSEU</name>
<dbReference type="PANTHER" id="PTHR44379:SF8">
    <property type="entry name" value="XANTHINE DEHYDROGENASE IRON-SULFUR-BINDING SUBUNIT XDHC-RELATED"/>
    <property type="match status" value="1"/>
</dbReference>
<dbReference type="InterPro" id="IPR006058">
    <property type="entry name" value="2Fe2S_fd_BS"/>
</dbReference>
<evidence type="ECO:0000256" key="5">
    <source>
        <dbReference type="ARBA" id="ARBA00023014"/>
    </source>
</evidence>
<organism evidence="7 8">
    <name type="scientific">Pseudonocardia acidicola</name>
    <dbReference type="NCBI Taxonomy" id="2724939"/>
    <lineage>
        <taxon>Bacteria</taxon>
        <taxon>Bacillati</taxon>
        <taxon>Actinomycetota</taxon>
        <taxon>Actinomycetes</taxon>
        <taxon>Pseudonocardiales</taxon>
        <taxon>Pseudonocardiaceae</taxon>
        <taxon>Pseudonocardia</taxon>
    </lineage>
</organism>
<protein>
    <submittedName>
        <fullName evidence="7">(2Fe-2S)-binding protein</fullName>
    </submittedName>
</protein>
<dbReference type="PANTHER" id="PTHR44379">
    <property type="entry name" value="OXIDOREDUCTASE WITH IRON-SULFUR SUBUNIT"/>
    <property type="match status" value="1"/>
</dbReference>
<dbReference type="InterPro" id="IPR002888">
    <property type="entry name" value="2Fe-2S-bd"/>
</dbReference>
<keyword evidence="2" id="KW-0479">Metal-binding</keyword>
<dbReference type="InterPro" id="IPR036884">
    <property type="entry name" value="2Fe-2S-bd_dom_sf"/>
</dbReference>